<dbReference type="AlphaFoldDB" id="A0A5B7HCU2"/>
<evidence type="ECO:0000313" key="1">
    <source>
        <dbReference type="EMBL" id="MPC66544.1"/>
    </source>
</evidence>
<evidence type="ECO:0000313" key="2">
    <source>
        <dbReference type="Proteomes" id="UP000324222"/>
    </source>
</evidence>
<dbReference type="EMBL" id="VSRR010024904">
    <property type="protein sequence ID" value="MPC66544.1"/>
    <property type="molecule type" value="Genomic_DNA"/>
</dbReference>
<proteinExistence type="predicted"/>
<dbReference type="Proteomes" id="UP000324222">
    <property type="component" value="Unassembled WGS sequence"/>
</dbReference>
<comment type="caution">
    <text evidence="1">The sequence shown here is derived from an EMBL/GenBank/DDBJ whole genome shotgun (WGS) entry which is preliminary data.</text>
</comment>
<name>A0A5B7HCU2_PORTR</name>
<organism evidence="1 2">
    <name type="scientific">Portunus trituberculatus</name>
    <name type="common">Swimming crab</name>
    <name type="synonym">Neptunus trituberculatus</name>
    <dbReference type="NCBI Taxonomy" id="210409"/>
    <lineage>
        <taxon>Eukaryota</taxon>
        <taxon>Metazoa</taxon>
        <taxon>Ecdysozoa</taxon>
        <taxon>Arthropoda</taxon>
        <taxon>Crustacea</taxon>
        <taxon>Multicrustacea</taxon>
        <taxon>Malacostraca</taxon>
        <taxon>Eumalacostraca</taxon>
        <taxon>Eucarida</taxon>
        <taxon>Decapoda</taxon>
        <taxon>Pleocyemata</taxon>
        <taxon>Brachyura</taxon>
        <taxon>Eubrachyura</taxon>
        <taxon>Portunoidea</taxon>
        <taxon>Portunidae</taxon>
        <taxon>Portuninae</taxon>
        <taxon>Portunus</taxon>
    </lineage>
</organism>
<accession>A0A5B7HCU2</accession>
<keyword evidence="2" id="KW-1185">Reference proteome</keyword>
<protein>
    <submittedName>
        <fullName evidence="1">Uncharacterized protein</fullName>
    </submittedName>
</protein>
<reference evidence="1 2" key="1">
    <citation type="submission" date="2019-05" db="EMBL/GenBank/DDBJ databases">
        <title>Another draft genome of Portunus trituberculatus and its Hox gene families provides insights of decapod evolution.</title>
        <authorList>
            <person name="Jeong J.-H."/>
            <person name="Song I."/>
            <person name="Kim S."/>
            <person name="Choi T."/>
            <person name="Kim D."/>
            <person name="Ryu S."/>
            <person name="Kim W."/>
        </authorList>
    </citation>
    <scope>NUCLEOTIDE SEQUENCE [LARGE SCALE GENOMIC DNA]</scope>
    <source>
        <tissue evidence="1">Muscle</tissue>
    </source>
</reference>
<gene>
    <name evidence="1" type="ORF">E2C01_060694</name>
</gene>
<sequence length="136" mass="15229">MTTKLSKWIICGLCPLQISPFSKTPKLNTSFGFSLSSLTILESDLETFMVPSTQKGTPLRGSWLVSILHKKVSPFIEFVHQAEVHIGGGPHALVYKVQRSMSNELVEVAMVLLLWSENDTCYFDILQERDSPEATQ</sequence>